<dbReference type="EMBL" id="ASHX02000001">
    <property type="protein sequence ID" value="OEJ96119.1"/>
    <property type="molecule type" value="Genomic_DNA"/>
</dbReference>
<evidence type="ECO:0000256" key="2">
    <source>
        <dbReference type="SAM" id="MobiDB-lite"/>
    </source>
</evidence>
<dbReference type="InterPro" id="IPR005754">
    <property type="entry name" value="Sortase"/>
</dbReference>
<organism evidence="4 5">
    <name type="scientific">Streptomyces thermolilacinus SPC6</name>
    <dbReference type="NCBI Taxonomy" id="1306406"/>
    <lineage>
        <taxon>Bacteria</taxon>
        <taxon>Bacillati</taxon>
        <taxon>Actinomycetota</taxon>
        <taxon>Actinomycetes</taxon>
        <taxon>Kitasatosporales</taxon>
        <taxon>Streptomycetaceae</taxon>
        <taxon>Streptomyces</taxon>
    </lineage>
</organism>
<dbReference type="InterPro" id="IPR023365">
    <property type="entry name" value="Sortase_dom-sf"/>
</dbReference>
<dbReference type="eggNOG" id="COG3764">
    <property type="taxonomic scope" value="Bacteria"/>
</dbReference>
<feature type="region of interest" description="Disordered" evidence="2">
    <location>
        <begin position="42"/>
        <end position="76"/>
    </location>
</feature>
<feature type="transmembrane region" description="Helical" evidence="3">
    <location>
        <begin position="20"/>
        <end position="36"/>
    </location>
</feature>
<keyword evidence="5" id="KW-1185">Reference proteome</keyword>
<accession>A0A1D3DUY8</accession>
<keyword evidence="3" id="KW-0472">Membrane</keyword>
<evidence type="ECO:0000256" key="1">
    <source>
        <dbReference type="ARBA" id="ARBA00022801"/>
    </source>
</evidence>
<proteinExistence type="predicted"/>
<gene>
    <name evidence="4" type="ORF">J116_018235</name>
</gene>
<dbReference type="AlphaFoldDB" id="A0A1D3DUY8"/>
<dbReference type="Pfam" id="PF04203">
    <property type="entry name" value="Sortase"/>
    <property type="match status" value="1"/>
</dbReference>
<protein>
    <submittedName>
        <fullName evidence="4">Class F sortase</fullName>
    </submittedName>
</protein>
<dbReference type="GO" id="GO:0016787">
    <property type="term" value="F:hydrolase activity"/>
    <property type="evidence" value="ECO:0007669"/>
    <property type="project" value="UniProtKB-KW"/>
</dbReference>
<evidence type="ECO:0000256" key="3">
    <source>
        <dbReference type="SAM" id="Phobius"/>
    </source>
</evidence>
<sequence>MAPRPLAESGASGTGTGRMAVGLVWALVLVLMWLWGKEVTAGQGGLSAPTTGDVAAVGRPRGVPLPPPRPPAAPAAPERLAVPSLGIDGVPVVPRGLEPSGAIEPPPYEAPRTVGWYAAGTTPGARGTALLVGHVDTRTRPAVFHGLGTTRPGAVVRVARADGTVAEFTVEDVRVFSRHAFDAHQAYGPRDPARAELRLITCGGTFDRATSSYTANVVVSAYLTAIR</sequence>
<reference evidence="4 5" key="1">
    <citation type="journal article" date="2013" name="Genome Announc.">
        <title>Genome Sequence of Streptomyces violaceusniger Strain SPC6, a Halotolerant Streptomycete That Exhibits Rapid Growth and Development.</title>
        <authorList>
            <person name="Chen X."/>
            <person name="Zhang B."/>
            <person name="Zhang W."/>
            <person name="Wu X."/>
            <person name="Zhang M."/>
            <person name="Chen T."/>
            <person name="Liu G."/>
            <person name="Dyson P."/>
        </authorList>
    </citation>
    <scope>NUCLEOTIDE SEQUENCE [LARGE SCALE GENOMIC DNA]</scope>
    <source>
        <strain evidence="4 5">SPC6</strain>
    </source>
</reference>
<evidence type="ECO:0000313" key="4">
    <source>
        <dbReference type="EMBL" id="OEJ96119.1"/>
    </source>
</evidence>
<evidence type="ECO:0000313" key="5">
    <source>
        <dbReference type="Proteomes" id="UP000095329"/>
    </source>
</evidence>
<feature type="compositionally biased region" description="Pro residues" evidence="2">
    <location>
        <begin position="63"/>
        <end position="74"/>
    </location>
</feature>
<dbReference type="InterPro" id="IPR042001">
    <property type="entry name" value="Sortase_F"/>
</dbReference>
<dbReference type="RefSeq" id="WP_023588512.1">
    <property type="nucleotide sequence ID" value="NZ_ASHX02000001.1"/>
</dbReference>
<dbReference type="Proteomes" id="UP000095329">
    <property type="component" value="Unassembled WGS sequence"/>
</dbReference>
<dbReference type="SUPFAM" id="SSF63817">
    <property type="entry name" value="Sortase"/>
    <property type="match status" value="1"/>
</dbReference>
<dbReference type="Gene3D" id="2.40.260.10">
    <property type="entry name" value="Sortase"/>
    <property type="match status" value="1"/>
</dbReference>
<dbReference type="STRING" id="1306406.J116_018235"/>
<keyword evidence="3" id="KW-1133">Transmembrane helix</keyword>
<keyword evidence="1" id="KW-0378">Hydrolase</keyword>
<dbReference type="CDD" id="cd05829">
    <property type="entry name" value="Sortase_F"/>
    <property type="match status" value="1"/>
</dbReference>
<dbReference type="OrthoDB" id="525039at2"/>
<dbReference type="NCBIfam" id="NF033748">
    <property type="entry name" value="class_F_sortase"/>
    <property type="match status" value="1"/>
</dbReference>
<comment type="caution">
    <text evidence="4">The sequence shown here is derived from an EMBL/GenBank/DDBJ whole genome shotgun (WGS) entry which is preliminary data.</text>
</comment>
<name>A0A1D3DUY8_9ACTN</name>
<keyword evidence="3" id="KW-0812">Transmembrane</keyword>